<gene>
    <name evidence="6" type="ORF">SAMN05216190_13336</name>
</gene>
<keyword evidence="2" id="KW-0560">Oxidoreductase</keyword>
<evidence type="ECO:0000256" key="2">
    <source>
        <dbReference type="ARBA" id="ARBA00023002"/>
    </source>
</evidence>
<keyword evidence="6" id="KW-0167">Capsid protein</keyword>
<dbReference type="InterPro" id="IPR008972">
    <property type="entry name" value="Cupredoxin"/>
</dbReference>
<dbReference type="Proteomes" id="UP000198784">
    <property type="component" value="Unassembled WGS sequence"/>
</dbReference>
<dbReference type="GO" id="GO:0016491">
    <property type="term" value="F:oxidoreductase activity"/>
    <property type="evidence" value="ECO:0007669"/>
    <property type="project" value="UniProtKB-KW"/>
</dbReference>
<evidence type="ECO:0000256" key="1">
    <source>
        <dbReference type="ARBA" id="ARBA00022723"/>
    </source>
</evidence>
<accession>A0A1I5VUI5</accession>
<keyword evidence="1" id="KW-0479">Metal-binding</keyword>
<organism evidence="6 7">
    <name type="scientific">Pseudomonas borbori</name>
    <dbReference type="NCBI Taxonomy" id="289003"/>
    <lineage>
        <taxon>Bacteria</taxon>
        <taxon>Pseudomonadati</taxon>
        <taxon>Pseudomonadota</taxon>
        <taxon>Gammaproteobacteria</taxon>
        <taxon>Pseudomonadales</taxon>
        <taxon>Pseudomonadaceae</taxon>
        <taxon>Pseudomonas</taxon>
    </lineage>
</organism>
<dbReference type="EMBL" id="FOWX01000033">
    <property type="protein sequence ID" value="SFQ11101.1"/>
    <property type="molecule type" value="Genomic_DNA"/>
</dbReference>
<dbReference type="CDD" id="cd13889">
    <property type="entry name" value="CuRO_3_BOD"/>
    <property type="match status" value="1"/>
</dbReference>
<dbReference type="Pfam" id="PF07732">
    <property type="entry name" value="Cu-oxidase_3"/>
    <property type="match status" value="1"/>
</dbReference>
<dbReference type="RefSeq" id="WP_244527333.1">
    <property type="nucleotide sequence ID" value="NZ_FOWX01000033.1"/>
</dbReference>
<sequence>MTSQFLENVGTLGAGAWKISIRRGGWEPLPGTGEKLPESREGRRAFLKFTAAAMAAPLLFASPDSNARRRRAPDPTPEPEPEPTPVVLPPSPPTIPWVEELPSAITPLSPVSLNPPPALNANTAAGECGRADHQRWAELHGTPRQYPVTHYELSAKENPAWVFNPAYPPQRIWGFAVGSAAASTPGPTIMTRYGEPVVVRFHNKLPQNHVGFGSPEISIHLHNAHAPSESDGFPGDYFSPNKAGPTLAEPGQFKDHFYPNICAGYDSYQNGLGDYREALATLWYHDHTFDFTAPNLYLGMAGFYLMYDDLDSGNERDANPSALRLPSHPYDYPLSFGDRRFDAGGRLVYDQVSPEGTLGDKIAVNGKIEPVLRVAARKYRFRLLDIGPSRTYELYLTKTNGVVQTFTYIGNDGNLLPAPLKNQFKVHIAVAERADIVIDFSRYPIGTELYLSNRLEQDLTRQPGDVKAPGTPVLKFIVDRYPPEQDLSRVPDVLRPLPPLDLAEIAAAPVRRWVFERANGMWAINGQFFNPNTARAVIPMGGAEVWELVNIDNGWDHPIHIHFEEGRILSKTKDGVSVPVPPHEQGRKDVYVLQGMSTIRVFLRFRDFTGKYVMHCHNLIHEDHAMMLRWDIKDDD</sequence>
<dbReference type="SUPFAM" id="SSF49503">
    <property type="entry name" value="Cupredoxins"/>
    <property type="match status" value="3"/>
</dbReference>
<dbReference type="AlphaFoldDB" id="A0A1I5VUI5"/>
<dbReference type="STRING" id="289003.SAMN05216190_13336"/>
<dbReference type="GO" id="GO:0005507">
    <property type="term" value="F:copper ion binding"/>
    <property type="evidence" value="ECO:0007669"/>
    <property type="project" value="InterPro"/>
</dbReference>
<dbReference type="PANTHER" id="PTHR48267:SF1">
    <property type="entry name" value="BILIRUBIN OXIDASE"/>
    <property type="match status" value="1"/>
</dbReference>
<feature type="region of interest" description="Disordered" evidence="3">
    <location>
        <begin position="60"/>
        <end position="91"/>
    </location>
</feature>
<name>A0A1I5VUI5_9PSED</name>
<dbReference type="PROSITE" id="PS00080">
    <property type="entry name" value="MULTICOPPER_OXIDASE2"/>
    <property type="match status" value="1"/>
</dbReference>
<feature type="domain" description="Plastocyanin-like" evidence="4">
    <location>
        <begin position="519"/>
        <end position="634"/>
    </location>
</feature>
<keyword evidence="6" id="KW-0132">Cell division</keyword>
<evidence type="ECO:0000313" key="6">
    <source>
        <dbReference type="EMBL" id="SFQ11101.1"/>
    </source>
</evidence>
<dbReference type="InterPro" id="IPR011707">
    <property type="entry name" value="Cu-oxidase-like_N"/>
</dbReference>
<keyword evidence="6" id="KW-0946">Virion</keyword>
<evidence type="ECO:0000259" key="5">
    <source>
        <dbReference type="Pfam" id="PF07732"/>
    </source>
</evidence>
<evidence type="ECO:0000259" key="4">
    <source>
        <dbReference type="Pfam" id="PF07731"/>
    </source>
</evidence>
<protein>
    <submittedName>
        <fullName evidence="6">Multicopper oxidase with three cupredoxin domains (Includes cell division protein FtsP and spore coat protein CotA)</fullName>
    </submittedName>
</protein>
<evidence type="ECO:0000256" key="3">
    <source>
        <dbReference type="SAM" id="MobiDB-lite"/>
    </source>
</evidence>
<dbReference type="GO" id="GO:0051301">
    <property type="term" value="P:cell division"/>
    <property type="evidence" value="ECO:0007669"/>
    <property type="project" value="UniProtKB-KW"/>
</dbReference>
<keyword evidence="6" id="KW-0131">Cell cycle</keyword>
<dbReference type="Gene3D" id="2.60.40.420">
    <property type="entry name" value="Cupredoxins - blue copper proteins"/>
    <property type="match status" value="3"/>
</dbReference>
<keyword evidence="7" id="KW-1185">Reference proteome</keyword>
<feature type="compositionally biased region" description="Pro residues" evidence="3">
    <location>
        <begin position="74"/>
        <end position="91"/>
    </location>
</feature>
<dbReference type="Pfam" id="PF07731">
    <property type="entry name" value="Cu-oxidase_2"/>
    <property type="match status" value="1"/>
</dbReference>
<feature type="domain" description="Plastocyanin-like" evidence="5">
    <location>
        <begin position="183"/>
        <end position="236"/>
    </location>
</feature>
<reference evidence="7" key="1">
    <citation type="submission" date="2016-10" db="EMBL/GenBank/DDBJ databases">
        <authorList>
            <person name="Varghese N."/>
            <person name="Submissions S."/>
        </authorList>
    </citation>
    <scope>NUCLEOTIDE SEQUENCE [LARGE SCALE GENOMIC DNA]</scope>
    <source>
        <strain evidence="7">DSM 17834</strain>
    </source>
</reference>
<dbReference type="InterPro" id="IPR045087">
    <property type="entry name" value="Cu-oxidase_fam"/>
</dbReference>
<dbReference type="InterPro" id="IPR002355">
    <property type="entry name" value="Cu_oxidase_Cu_BS"/>
</dbReference>
<evidence type="ECO:0000313" key="7">
    <source>
        <dbReference type="Proteomes" id="UP000198784"/>
    </source>
</evidence>
<proteinExistence type="predicted"/>
<dbReference type="PANTHER" id="PTHR48267">
    <property type="entry name" value="CUPREDOXIN SUPERFAMILY PROTEIN"/>
    <property type="match status" value="1"/>
</dbReference>
<dbReference type="InterPro" id="IPR011706">
    <property type="entry name" value="Cu-oxidase_C"/>
</dbReference>